<organism evidence="3">
    <name type="scientific">bioreactor metagenome</name>
    <dbReference type="NCBI Taxonomy" id="1076179"/>
    <lineage>
        <taxon>unclassified sequences</taxon>
        <taxon>metagenomes</taxon>
        <taxon>ecological metagenomes</taxon>
    </lineage>
</organism>
<comment type="similarity">
    <text evidence="1">Belongs to the AHA1 family.</text>
</comment>
<dbReference type="AlphaFoldDB" id="A0A645GF44"/>
<evidence type="ECO:0000313" key="3">
    <source>
        <dbReference type="EMBL" id="MPN22604.1"/>
    </source>
</evidence>
<dbReference type="SUPFAM" id="SSF55961">
    <property type="entry name" value="Bet v1-like"/>
    <property type="match status" value="1"/>
</dbReference>
<accession>A0A645GF44</accession>
<dbReference type="Pfam" id="PF08327">
    <property type="entry name" value="AHSA1"/>
    <property type="match status" value="1"/>
</dbReference>
<feature type="domain" description="Activator of Hsp90 ATPase homologue 1/2-like C-terminal" evidence="2">
    <location>
        <begin position="22"/>
        <end position="153"/>
    </location>
</feature>
<dbReference type="CDD" id="cd07826">
    <property type="entry name" value="SRPBCC_CalC_Aha1-like_9"/>
    <property type="match status" value="1"/>
</dbReference>
<reference evidence="3" key="1">
    <citation type="submission" date="2019-08" db="EMBL/GenBank/DDBJ databases">
        <authorList>
            <person name="Kucharzyk K."/>
            <person name="Murdoch R.W."/>
            <person name="Higgins S."/>
            <person name="Loffler F."/>
        </authorList>
    </citation>
    <scope>NUCLEOTIDE SEQUENCE</scope>
</reference>
<protein>
    <recommendedName>
        <fullName evidence="2">Activator of Hsp90 ATPase homologue 1/2-like C-terminal domain-containing protein</fullName>
    </recommendedName>
</protein>
<gene>
    <name evidence="3" type="ORF">SDC9_169987</name>
</gene>
<evidence type="ECO:0000259" key="2">
    <source>
        <dbReference type="Pfam" id="PF08327"/>
    </source>
</evidence>
<proteinExistence type="inferred from homology"/>
<evidence type="ECO:0000256" key="1">
    <source>
        <dbReference type="ARBA" id="ARBA00006817"/>
    </source>
</evidence>
<dbReference type="Gene3D" id="3.30.530.20">
    <property type="match status" value="1"/>
</dbReference>
<dbReference type="EMBL" id="VSSQ01070881">
    <property type="protein sequence ID" value="MPN22604.1"/>
    <property type="molecule type" value="Genomic_DNA"/>
</dbReference>
<name>A0A645GF44_9ZZZZ</name>
<dbReference type="InterPro" id="IPR013538">
    <property type="entry name" value="ASHA1/2-like_C"/>
</dbReference>
<sequence>MPKVKLFLEPGKQELTFASELDAPRNLVYRVYTDPALMPQWWGPAYLTTMVEVMEVRPGGRWRVVQRAPDGGTHPFNGVYHLVKAPEKLVFTFEYEGDPEHVMLNTVTFEEKDGKTLLLEQSVFQSVADRDAMAATDMEAGARESIERLDKLIQARL</sequence>
<dbReference type="InterPro" id="IPR023393">
    <property type="entry name" value="START-like_dom_sf"/>
</dbReference>
<comment type="caution">
    <text evidence="3">The sequence shown here is derived from an EMBL/GenBank/DDBJ whole genome shotgun (WGS) entry which is preliminary data.</text>
</comment>